<evidence type="ECO:0000313" key="9">
    <source>
        <dbReference type="EMBL" id="KAK6497584.1"/>
    </source>
</evidence>
<dbReference type="PRINTS" id="PR01182">
    <property type="entry name" value="ORNDCRBXLASE"/>
</dbReference>
<dbReference type="GO" id="GO:0004586">
    <property type="term" value="F:ornithine decarboxylase activity"/>
    <property type="evidence" value="ECO:0007669"/>
    <property type="project" value="UniProtKB-ARBA"/>
</dbReference>
<evidence type="ECO:0000256" key="6">
    <source>
        <dbReference type="PIRSR" id="PIRSR600183-50"/>
    </source>
</evidence>
<comment type="cofactor">
    <cofactor evidence="1 6">
        <name>pyridoxal 5'-phosphate</name>
        <dbReference type="ChEBI" id="CHEBI:597326"/>
    </cofactor>
</comment>
<comment type="caution">
    <text evidence="9">The sequence shown here is derived from an EMBL/GenBank/DDBJ whole genome shotgun (WGS) entry which is preliminary data.</text>
</comment>
<dbReference type="Pfam" id="PF02784">
    <property type="entry name" value="Orn_Arg_deC_N"/>
    <property type="match status" value="1"/>
</dbReference>
<keyword evidence="5" id="KW-0456">Lyase</keyword>
<name>A0AAV9VVV9_9PEZI</name>
<evidence type="ECO:0000313" key="10">
    <source>
        <dbReference type="Proteomes" id="UP001370758"/>
    </source>
</evidence>
<evidence type="ECO:0000256" key="2">
    <source>
        <dbReference type="ARBA" id="ARBA00008872"/>
    </source>
</evidence>
<reference evidence="9 10" key="1">
    <citation type="submission" date="2023-08" db="EMBL/GenBank/DDBJ databases">
        <authorList>
            <person name="Palmer J.M."/>
        </authorList>
    </citation>
    <scope>NUCLEOTIDE SEQUENCE [LARGE SCALE GENOMIC DNA]</scope>
    <source>
        <strain evidence="9 10">TWF481</strain>
    </source>
</reference>
<feature type="region of interest" description="Disordered" evidence="7">
    <location>
        <begin position="362"/>
        <end position="389"/>
    </location>
</feature>
<dbReference type="Gene3D" id="2.40.37.10">
    <property type="entry name" value="Lyase, Ornithine Decarboxylase, Chain A, domain 1"/>
    <property type="match status" value="2"/>
</dbReference>
<dbReference type="InterPro" id="IPR000183">
    <property type="entry name" value="Orn/DAP/Arg_de-COase"/>
</dbReference>
<dbReference type="FunFam" id="3.20.20.10:FF:000005">
    <property type="entry name" value="Ornithine decarboxylase"/>
    <property type="match status" value="1"/>
</dbReference>
<evidence type="ECO:0000256" key="5">
    <source>
        <dbReference type="ARBA" id="ARBA00023239"/>
    </source>
</evidence>
<feature type="modified residue" description="N6-(pyridoxal phosphate)lysine" evidence="6">
    <location>
        <position position="83"/>
    </location>
</feature>
<dbReference type="InterPro" id="IPR002433">
    <property type="entry name" value="Orn_de-COase"/>
</dbReference>
<evidence type="ECO:0000256" key="1">
    <source>
        <dbReference type="ARBA" id="ARBA00001933"/>
    </source>
</evidence>
<keyword evidence="3" id="KW-0210">Decarboxylase</keyword>
<sequence length="475" mass="52965">MPPRVVENTPYYETEQWPGPLSLSNVSTSTDDIITKHISSIDSAECDLYSEDGVWIVDFNIINNQLERWQRLLPRVKLFYAVKTNPDPELLKYLSSHPMKIRFDCASHSEISQILSLSVPSDDIIYANPCKAPSHIRYAAINNVKKMTFDNLTELYKIKHHFPTAECILRFKVSEPTPCDDPSEGAMYELSKKYGVTIDYSREILLHAKRLGLNVVGLAFHVGSGQRNVRTYKDHIQEARRIWEIAGQVGFSFTLLDIGGGFMYSNFEKAANAVNAALDSEFGDLIERGEVDIVAEPGRYVSAPAFTLLTSVIAVKGETEDVGEKRMVYLADGFYSNLQGAYWPGELTAPTVVRGKRLYTPKSTLPTSSASSDSGIEVGDQIEDGDNASVDDQEGGVATLMRGDLQEYTVWGPTCDCMDVVLEDALLPKGIEVGDWFVFKDLGAYSNCTRTKFNGFRMSHKTYYIHDHGVDIGVI</sequence>
<dbReference type="SUPFAM" id="SSF50621">
    <property type="entry name" value="Alanine racemase C-terminal domain-like"/>
    <property type="match status" value="1"/>
</dbReference>
<dbReference type="InterPro" id="IPR009006">
    <property type="entry name" value="Ala_racemase/Decarboxylase_C"/>
</dbReference>
<keyword evidence="10" id="KW-1185">Reference proteome</keyword>
<dbReference type="AlphaFoldDB" id="A0AAV9VVV9"/>
<dbReference type="GO" id="GO:0005737">
    <property type="term" value="C:cytoplasm"/>
    <property type="evidence" value="ECO:0007669"/>
    <property type="project" value="TreeGrafter"/>
</dbReference>
<dbReference type="Proteomes" id="UP001370758">
    <property type="component" value="Unassembled WGS sequence"/>
</dbReference>
<evidence type="ECO:0000259" key="8">
    <source>
        <dbReference type="Pfam" id="PF02784"/>
    </source>
</evidence>
<dbReference type="PRINTS" id="PR01179">
    <property type="entry name" value="ODADCRBXLASE"/>
</dbReference>
<feature type="compositionally biased region" description="Low complexity" evidence="7">
    <location>
        <begin position="362"/>
        <end position="374"/>
    </location>
</feature>
<dbReference type="GO" id="GO:0033387">
    <property type="term" value="P:putrescine biosynthetic process from arginine, via ornithine"/>
    <property type="evidence" value="ECO:0007669"/>
    <property type="project" value="TreeGrafter"/>
</dbReference>
<dbReference type="InterPro" id="IPR022644">
    <property type="entry name" value="De-COase2_N"/>
</dbReference>
<evidence type="ECO:0000256" key="4">
    <source>
        <dbReference type="ARBA" id="ARBA00022898"/>
    </source>
</evidence>
<evidence type="ECO:0000256" key="3">
    <source>
        <dbReference type="ARBA" id="ARBA00022793"/>
    </source>
</evidence>
<dbReference type="InterPro" id="IPR029066">
    <property type="entry name" value="PLP-binding_barrel"/>
</dbReference>
<dbReference type="Gene3D" id="3.20.20.10">
    <property type="entry name" value="Alanine racemase"/>
    <property type="match status" value="1"/>
</dbReference>
<dbReference type="PANTHER" id="PTHR11482">
    <property type="entry name" value="ARGININE/DIAMINOPIMELATE/ORNITHINE DECARBOXYLASE"/>
    <property type="match status" value="1"/>
</dbReference>
<protein>
    <recommendedName>
        <fullName evidence="8">Orn/DAP/Arg decarboxylase 2 N-terminal domain-containing protein</fullName>
    </recommendedName>
</protein>
<gene>
    <name evidence="9" type="ORF">TWF481_011991</name>
</gene>
<dbReference type="EMBL" id="JAVHJL010000009">
    <property type="protein sequence ID" value="KAK6497584.1"/>
    <property type="molecule type" value="Genomic_DNA"/>
</dbReference>
<accession>A0AAV9VVV9</accession>
<keyword evidence="4 6" id="KW-0663">Pyridoxal phosphate</keyword>
<comment type="similarity">
    <text evidence="2">Belongs to the Orn/Lys/Arg decarboxylase class-II family.</text>
</comment>
<dbReference type="PANTHER" id="PTHR11482:SF6">
    <property type="entry name" value="ORNITHINE DECARBOXYLASE 1-RELATED"/>
    <property type="match status" value="1"/>
</dbReference>
<feature type="compositionally biased region" description="Acidic residues" evidence="7">
    <location>
        <begin position="380"/>
        <end position="389"/>
    </location>
</feature>
<feature type="domain" description="Orn/DAP/Arg decarboxylase 2 N-terminal" evidence="8">
    <location>
        <begin position="62"/>
        <end position="303"/>
    </location>
</feature>
<proteinExistence type="inferred from homology"/>
<organism evidence="9 10">
    <name type="scientific">Arthrobotrys musiformis</name>
    <dbReference type="NCBI Taxonomy" id="47236"/>
    <lineage>
        <taxon>Eukaryota</taxon>
        <taxon>Fungi</taxon>
        <taxon>Dikarya</taxon>
        <taxon>Ascomycota</taxon>
        <taxon>Pezizomycotina</taxon>
        <taxon>Orbiliomycetes</taxon>
        <taxon>Orbiliales</taxon>
        <taxon>Orbiliaceae</taxon>
        <taxon>Arthrobotrys</taxon>
    </lineage>
</organism>
<dbReference type="CDD" id="cd00622">
    <property type="entry name" value="PLPDE_III_ODC"/>
    <property type="match status" value="1"/>
</dbReference>
<dbReference type="SUPFAM" id="SSF51419">
    <property type="entry name" value="PLP-binding barrel"/>
    <property type="match status" value="1"/>
</dbReference>
<evidence type="ECO:0000256" key="7">
    <source>
        <dbReference type="SAM" id="MobiDB-lite"/>
    </source>
</evidence>
<feature type="active site" description="Proton donor" evidence="6">
    <location>
        <position position="415"/>
    </location>
</feature>